<dbReference type="STRING" id="490188.SAMN04488068_1971"/>
<evidence type="ECO:0000256" key="3">
    <source>
        <dbReference type="ARBA" id="ARBA00022533"/>
    </source>
</evidence>
<keyword evidence="3" id="KW-0021">Allosteric enzyme</keyword>
<gene>
    <name evidence="6" type="ORF">SAMN04488068_1971</name>
</gene>
<dbReference type="AlphaFoldDB" id="A0A1M5P2F2"/>
<reference evidence="6 7" key="1">
    <citation type="submission" date="2016-11" db="EMBL/GenBank/DDBJ databases">
        <authorList>
            <person name="Jaros S."/>
            <person name="Januszkiewicz K."/>
            <person name="Wedrychowicz H."/>
        </authorList>
    </citation>
    <scope>NUCLEOTIDE SEQUENCE [LARGE SCALE GENOMIC DNA]</scope>
    <source>
        <strain evidence="6 7">CGMCC 1.7049</strain>
    </source>
</reference>
<dbReference type="Pfam" id="PF00343">
    <property type="entry name" value="Phosphorylase"/>
    <property type="match status" value="1"/>
</dbReference>
<dbReference type="EMBL" id="FQWZ01000004">
    <property type="protein sequence ID" value="SHG95569.1"/>
    <property type="molecule type" value="Genomic_DNA"/>
</dbReference>
<dbReference type="GO" id="GO:0008184">
    <property type="term" value="F:glycogen phosphorylase activity"/>
    <property type="evidence" value="ECO:0007669"/>
    <property type="project" value="InterPro"/>
</dbReference>
<dbReference type="SUPFAM" id="SSF53756">
    <property type="entry name" value="UDP-Glycosyltransferase/glycogen phosphorylase"/>
    <property type="match status" value="1"/>
</dbReference>
<name>A0A1M5P2F2_9GAMM</name>
<keyword evidence="7" id="KW-1185">Reference proteome</keyword>
<accession>A0A1M5P2F2</accession>
<dbReference type="NCBIfam" id="TIGR02094">
    <property type="entry name" value="more_P_ylases"/>
    <property type="match status" value="1"/>
</dbReference>
<dbReference type="RefSeq" id="WP_072896989.1">
    <property type="nucleotide sequence ID" value="NZ_FQWZ01000004.1"/>
</dbReference>
<dbReference type="Pfam" id="PF11897">
    <property type="entry name" value="DUF3417"/>
    <property type="match status" value="1"/>
</dbReference>
<comment type="catalytic activity">
    <reaction evidence="1">
        <text>[(1-&gt;4)-alpha-D-glucosyl](n) + phosphate = [(1-&gt;4)-alpha-D-glucosyl](n-1) + alpha-D-glucose 1-phosphate</text>
        <dbReference type="Rhea" id="RHEA:41732"/>
        <dbReference type="Rhea" id="RHEA-COMP:9584"/>
        <dbReference type="Rhea" id="RHEA-COMP:9586"/>
        <dbReference type="ChEBI" id="CHEBI:15444"/>
        <dbReference type="ChEBI" id="CHEBI:43474"/>
        <dbReference type="ChEBI" id="CHEBI:58601"/>
        <dbReference type="EC" id="2.4.1.1"/>
    </reaction>
</comment>
<dbReference type="OrthoDB" id="7229284at2"/>
<evidence type="ECO:0000313" key="6">
    <source>
        <dbReference type="EMBL" id="SHG95569.1"/>
    </source>
</evidence>
<dbReference type="GO" id="GO:0030170">
    <property type="term" value="F:pyridoxal phosphate binding"/>
    <property type="evidence" value="ECO:0007669"/>
    <property type="project" value="InterPro"/>
</dbReference>
<dbReference type="Proteomes" id="UP000199758">
    <property type="component" value="Unassembled WGS sequence"/>
</dbReference>
<evidence type="ECO:0000313" key="7">
    <source>
        <dbReference type="Proteomes" id="UP000199758"/>
    </source>
</evidence>
<dbReference type="PANTHER" id="PTHR42655">
    <property type="entry name" value="GLYCOGEN PHOSPHORYLASE"/>
    <property type="match status" value="1"/>
</dbReference>
<keyword evidence="4" id="KW-0663">Pyridoxal phosphate</keyword>
<feature type="domain" description="DUF3417" evidence="5">
    <location>
        <begin position="14"/>
        <end position="123"/>
    </location>
</feature>
<dbReference type="PIRSF" id="PIRSF000460">
    <property type="entry name" value="Pprylas_GlgP"/>
    <property type="match status" value="1"/>
</dbReference>
<sequence length="844" mass="94862">MPGTLFRLELRPQIPPALSRLSDLASNLMYSWDRDIRGVFWRLDKDLWRACGNNPKLFLRRVSQAVLEAAADDDDFLQDYHGALAAYDSYLAADAKPAVLAHLQPGQDLIAYFCAEFGLHESLPIYSGGLGILAGDHCKAASDLGLPFVAVGLLYREGYFIQTIDGVGRQVATPQTANFDELPIRLARDATGNELRVAVPIADRIVQLRIWQADIGHIPLYLLDSDLPDNSEADRSITFQLYGGNTDTRIQQEIVLGVGGVRALRALGVAPSAWHINEGHAAFLILERVREQVARGLDFDSALENVAAGTVFTTHTPVPAGHDIFHHAQVQWFFQQLLPHYGADEARVLALGADGHGETRFNMTALALRGSRHHNGVSKIHGGVASTMERSLWPQITPAENPIGSVTNGVHLHTFIARAWTQLFHDSLRGWRNQLLDIDYWQRIDEIPDHRFRAVRRQLKRDLLIDIVERIERQHRRNELPEALIAQATQHLRTHDTRTLVLGFARRFATYKRATLILRDPARLSRLLNDAQRPAILIFAGKAHPKDQPGQDLIRQLHEMSLRPEFIGRLFMVEGYDMLLARNLVQGCDVWLNNPEYPMEASGTSGEKAGINGVVNVSVMDGWWAEGYQPEPQQNGFAIVPVLDPNIRDAEEARQLLDLLEREVVPRYYGADGDGYSAEWLRLSRNSMKSLIPRFNSSRQVMDYVRGYYAPASAAARRLDADDAAQARELAAWKQRVRQAWPGVSMRLAQTPSSVVAAGERLRLLVDVELNGLDARDLVVECRVGRLDAHNQFVVQQVVTLAVDDGRWRADVEPLCGLQHYQIRAYPHHRAQAHRFEMGLMIWL</sequence>
<evidence type="ECO:0000259" key="5">
    <source>
        <dbReference type="Pfam" id="PF11897"/>
    </source>
</evidence>
<feature type="modified residue" description="N6-(pyridoxal phosphate)lysine" evidence="4">
    <location>
        <position position="608"/>
    </location>
</feature>
<protein>
    <submittedName>
        <fullName evidence="6">Starch phosphorylase</fullName>
    </submittedName>
</protein>
<evidence type="ECO:0000256" key="4">
    <source>
        <dbReference type="PIRSR" id="PIRSR000460-1"/>
    </source>
</evidence>
<dbReference type="InterPro" id="IPR052182">
    <property type="entry name" value="Glycogen/Maltodextrin_Phosph"/>
</dbReference>
<dbReference type="InterPro" id="IPR011834">
    <property type="entry name" value="Agluc_phsphrylas"/>
</dbReference>
<dbReference type="Gene3D" id="3.40.50.2000">
    <property type="entry name" value="Glycogen Phosphorylase B"/>
    <property type="match status" value="3"/>
</dbReference>
<organism evidence="6 7">
    <name type="scientific">Hydrocarboniphaga daqingensis</name>
    <dbReference type="NCBI Taxonomy" id="490188"/>
    <lineage>
        <taxon>Bacteria</taxon>
        <taxon>Pseudomonadati</taxon>
        <taxon>Pseudomonadota</taxon>
        <taxon>Gammaproteobacteria</taxon>
        <taxon>Nevskiales</taxon>
        <taxon>Nevskiaceae</taxon>
        <taxon>Hydrocarboniphaga</taxon>
    </lineage>
</organism>
<dbReference type="InterPro" id="IPR024517">
    <property type="entry name" value="Glycogen_phosphorylase_DUF3417"/>
</dbReference>
<evidence type="ECO:0000256" key="2">
    <source>
        <dbReference type="ARBA" id="ARBA00006047"/>
    </source>
</evidence>
<proteinExistence type="inferred from homology"/>
<comment type="similarity">
    <text evidence="2">Belongs to the glycogen phosphorylase family.</text>
</comment>
<dbReference type="PANTHER" id="PTHR42655:SF1">
    <property type="entry name" value="GLYCOGEN PHOSPHORYLASE"/>
    <property type="match status" value="1"/>
</dbReference>
<evidence type="ECO:0000256" key="1">
    <source>
        <dbReference type="ARBA" id="ARBA00001275"/>
    </source>
</evidence>
<dbReference type="GO" id="GO:0005975">
    <property type="term" value="P:carbohydrate metabolic process"/>
    <property type="evidence" value="ECO:0007669"/>
    <property type="project" value="InterPro"/>
</dbReference>
<dbReference type="InterPro" id="IPR000811">
    <property type="entry name" value="Glyco_trans_35"/>
</dbReference>